<feature type="domain" description="Trimeric autotransporter adhesin YadA-like stalk" evidence="2">
    <location>
        <begin position="920"/>
        <end position="944"/>
    </location>
</feature>
<evidence type="ECO:0000259" key="2">
    <source>
        <dbReference type="Pfam" id="PF05662"/>
    </source>
</evidence>
<feature type="domain" description="Trimeric autotransporter adhesin YadA-like head" evidence="1">
    <location>
        <begin position="797"/>
        <end position="823"/>
    </location>
</feature>
<feature type="domain" description="Trimeric autotransporter adhesin YadA-like stalk" evidence="2">
    <location>
        <begin position="154"/>
        <end position="197"/>
    </location>
</feature>
<dbReference type="Gene3D" id="6.10.250.2040">
    <property type="match status" value="1"/>
</dbReference>
<feature type="domain" description="Trimeric autotransporter adhesin YadA-like stalk" evidence="2">
    <location>
        <begin position="1"/>
        <end position="23"/>
    </location>
</feature>
<dbReference type="RefSeq" id="WP_405053982.1">
    <property type="nucleotide sequence ID" value="NZ_JAVDRF010000029.1"/>
</dbReference>
<feature type="domain" description="Trimeric autotransporter adhesin YadA-like head" evidence="1">
    <location>
        <begin position="407"/>
        <end position="433"/>
    </location>
</feature>
<organism evidence="3 4">
    <name type="scientific">Variovorax soli</name>
    <dbReference type="NCBI Taxonomy" id="376815"/>
    <lineage>
        <taxon>Bacteria</taxon>
        <taxon>Pseudomonadati</taxon>
        <taxon>Pseudomonadota</taxon>
        <taxon>Betaproteobacteria</taxon>
        <taxon>Burkholderiales</taxon>
        <taxon>Comamonadaceae</taxon>
        <taxon>Variovorax</taxon>
    </lineage>
</organism>
<dbReference type="Gene3D" id="1.20.5.170">
    <property type="match status" value="2"/>
</dbReference>
<dbReference type="Gene3D" id="6.20.50.100">
    <property type="match status" value="1"/>
</dbReference>
<feature type="domain" description="Trimeric autotransporter adhesin YadA-like head" evidence="1">
    <location>
        <begin position="436"/>
        <end position="461"/>
    </location>
</feature>
<dbReference type="Pfam" id="PF05658">
    <property type="entry name" value="YadA_head"/>
    <property type="match status" value="10"/>
</dbReference>
<dbReference type="CDD" id="cd12820">
    <property type="entry name" value="LbR_YadA-like"/>
    <property type="match status" value="2"/>
</dbReference>
<dbReference type="InterPro" id="IPR011049">
    <property type="entry name" value="Serralysin-like_metalloprot_C"/>
</dbReference>
<feature type="domain" description="Trimeric autotransporter adhesin YadA-like stalk" evidence="2">
    <location>
        <begin position="107"/>
        <end position="139"/>
    </location>
</feature>
<dbReference type="Gene3D" id="2.150.10.10">
    <property type="entry name" value="Serralysin-like metalloprotease, C-terminal"/>
    <property type="match status" value="10"/>
</dbReference>
<protein>
    <submittedName>
        <fullName evidence="3">Autotransporter adhesin</fullName>
    </submittedName>
</protein>
<feature type="non-terminal residue" evidence="3">
    <location>
        <position position="1"/>
    </location>
</feature>
<evidence type="ECO:0000313" key="4">
    <source>
        <dbReference type="Proteomes" id="UP001184230"/>
    </source>
</evidence>
<feature type="domain" description="Trimeric autotransporter adhesin YadA-like head" evidence="1">
    <location>
        <begin position="519"/>
        <end position="545"/>
    </location>
</feature>
<feature type="domain" description="Trimeric autotransporter adhesin YadA-like head" evidence="1">
    <location>
        <begin position="1040"/>
        <end position="1066"/>
    </location>
</feature>
<feature type="domain" description="Trimeric autotransporter adhesin YadA-like stalk" evidence="2">
    <location>
        <begin position="739"/>
        <end position="782"/>
    </location>
</feature>
<evidence type="ECO:0000259" key="1">
    <source>
        <dbReference type="Pfam" id="PF05658"/>
    </source>
</evidence>
<name>A0ABU1NN38_9BURK</name>
<dbReference type="SUPFAM" id="SSF101967">
    <property type="entry name" value="Adhesin YadA, collagen-binding domain"/>
    <property type="match status" value="10"/>
</dbReference>
<feature type="domain" description="Trimeric autotransporter adhesin YadA-like stalk" evidence="2">
    <location>
        <begin position="335"/>
        <end position="378"/>
    </location>
</feature>
<dbReference type="Proteomes" id="UP001184230">
    <property type="component" value="Unassembled WGS sequence"/>
</dbReference>
<feature type="domain" description="Trimeric autotransporter adhesin YadA-like head" evidence="1">
    <location>
        <begin position="212"/>
        <end position="238"/>
    </location>
</feature>
<feature type="domain" description="Trimeric autotransporter adhesin YadA-like stalk" evidence="2">
    <location>
        <begin position="1179"/>
        <end position="1215"/>
    </location>
</feature>
<accession>A0ABU1NN38</accession>
<feature type="domain" description="Trimeric autotransporter adhesin YadA-like head" evidence="1">
    <location>
        <begin position="1068"/>
        <end position="1091"/>
    </location>
</feature>
<feature type="non-terminal residue" evidence="3">
    <location>
        <position position="1216"/>
    </location>
</feature>
<feature type="domain" description="Trimeric autotransporter adhesin YadA-like head" evidence="1">
    <location>
        <begin position="477"/>
        <end position="503"/>
    </location>
</feature>
<feature type="domain" description="Trimeric autotransporter adhesin YadA-like stalk" evidence="2">
    <location>
        <begin position="863"/>
        <end position="900"/>
    </location>
</feature>
<dbReference type="InterPro" id="IPR008635">
    <property type="entry name" value="Coiled_stalk_dom"/>
</dbReference>
<comment type="caution">
    <text evidence="3">The sequence shown here is derived from an EMBL/GenBank/DDBJ whole genome shotgun (WGS) entry which is preliminary data.</text>
</comment>
<feature type="domain" description="Trimeric autotransporter adhesin YadA-like head" evidence="1">
    <location>
        <begin position="959"/>
        <end position="984"/>
    </location>
</feature>
<dbReference type="Gene3D" id="2.20.70.140">
    <property type="match status" value="1"/>
</dbReference>
<dbReference type="InterPro" id="IPR008640">
    <property type="entry name" value="Adhesin_Head_dom"/>
</dbReference>
<feature type="domain" description="Trimeric autotransporter adhesin YadA-like stalk" evidence="2">
    <location>
        <begin position="688"/>
        <end position="718"/>
    </location>
</feature>
<proteinExistence type="predicted"/>
<gene>
    <name evidence="3" type="ORF">J2739_005589</name>
</gene>
<reference evidence="3 4" key="1">
    <citation type="submission" date="2023-07" db="EMBL/GenBank/DDBJ databases">
        <title>Sorghum-associated microbial communities from plants grown in Nebraska, USA.</title>
        <authorList>
            <person name="Schachtman D."/>
        </authorList>
    </citation>
    <scope>NUCLEOTIDE SEQUENCE [LARGE SCALE GENOMIC DNA]</scope>
    <source>
        <strain evidence="3 4">DS1781</strain>
    </source>
</reference>
<evidence type="ECO:0000313" key="3">
    <source>
        <dbReference type="EMBL" id="MDR6539782.1"/>
    </source>
</evidence>
<feature type="domain" description="Trimeric autotransporter adhesin YadA-like head" evidence="1">
    <location>
        <begin position="627"/>
        <end position="649"/>
    </location>
</feature>
<dbReference type="EMBL" id="JAVDRF010000029">
    <property type="protein sequence ID" value="MDR6539782.1"/>
    <property type="molecule type" value="Genomic_DNA"/>
</dbReference>
<feature type="domain" description="Trimeric autotransporter adhesin YadA-like stalk" evidence="2">
    <location>
        <begin position="278"/>
        <end position="315"/>
    </location>
</feature>
<feature type="domain" description="Trimeric autotransporter adhesin YadA-like stalk" evidence="2">
    <location>
        <begin position="1003"/>
        <end position="1032"/>
    </location>
</feature>
<sequence length="1216" mass="116617">TDAVNGSQLFATNQAIEDVATTAGKGWNLSANGVAGATIKAGDTVDFANGKNITVTQSGNQISVATVDTPSFTSVTTGGTVINNTGLTIAGGPSVTTGGIDAGGKVIGNVAAGVNATDAVNVSQLNALSGNAVQYDDAGKTTITLNPGGTTSTKITNLTAGDLSANSTDAVNGSQLFATNTNVTNLGDTVTNINDKGTKYFHANSVGADSQAIGTDAVAIGQNAVANNANDVALGANASTAAAVGTAGATIAGTAYNFAGAAPVGTVSVGSAGAERTITNVAAGQLSASSTDAVNGSQLFATNQAIDGLTTNAVQYDDASKSTVTLNPGGTTSTKITNLAAGDLSATSTDAVNGSQLFATNTNVTNLGDTVTNINDKGTKYFHANSIGADSQAIGTDAVAVGVGAVAGGLNAVAMGNGATAQDVSSIALGNGSSSSKAYGVAIGDFASTSGLNAVALGSGAIANGDISSAIGYLSEADGKEAVAMGASTRASGRSAVAIGLGAAADTVNTIAVGNAAQASGENAISIGAGNVANGDNAIALGAGAQALGTGAISIGTGNIVNGNNSGAIGDPNTINANQAYALGNNNLIDAGADGSFVVGNNSAVNTGATGALVMGSNAVIAANVIDAMALGNNTSVSANNSVALGANSVANGTGLLNPAYNPNVAAVIAGTAPVGEVSVGAAGGERRITNVAAGSGDTDAVNVSQLRAVSGVAGNAVQYDDASKTTVTLNPGGTTSTKITNLAAGDLSATSTDAVNGSQLFATNTNVTNLGDTVTNINDKGTKYFHANSIGADSQAIGTDAVAIGQNAVANNANDVALGANASTAAAVGTAGATIAGTAYNFAGTAPVGTVSVGSAGAERTITNVAAGRVTAASTDAVNGSQLFATNQAIDGLTTNAVQYDDASKSTVTLNPGGTATTIHNVADGALANDAVNFSQLTTATNKWVTGNPTTYVAPNSTGTDSTAIGSGAESIGQNSVALGNNSFDGGQDNVVSVGSVGAERRITNVAPGTADTDAVNISQLNSATKYFNANSTQPDSLALGADSVAVGPLAFASNVNAIAMGNGAQATGKNAISIGTGNVVSGNNSGAFGDPSIIDGANSYSVGNNNSIDAGSTDVFVLGNNVNVGAGLTGAVVLGSGSAAAAANATTGDTIGGKAYTYAGTTPTNTVSVGAAGAERQITNVAAGRVSASSTDAVNGSQLFATNQAIDGLTTNAV</sequence>
<keyword evidence="4" id="KW-1185">Reference proteome</keyword>
<dbReference type="Pfam" id="PF05662">
    <property type="entry name" value="YadA_stalk"/>
    <property type="match status" value="11"/>
</dbReference>